<keyword evidence="1 4" id="KW-0808">Transferase</keyword>
<dbReference type="Proteomes" id="UP001546774">
    <property type="component" value="Unassembled WGS sequence"/>
</dbReference>
<evidence type="ECO:0000313" key="5">
    <source>
        <dbReference type="Proteomes" id="UP001546774"/>
    </source>
</evidence>
<sequence length="239" mass="27228">MEIAILMAAGMGTRMRPLTDVTPKPLVKVHGTSMIETIMKGLERRNVSKIYVVVGYKKEQFAYLAEKYDNVELIENTEFETINNISSIHAARKVMGTADCFICEADLYISDLSIFDAELSRSCYYGKMVPGFSDDWVFDWDGERITRVGKEGTDRYNMVGVSYFKKADAAVIRDAIDAAYEKPGYEGLYWDEIVDRQLDKLNLDIHPVEKEQIVEIDSVAELAVIDESYREVLEKMQAE</sequence>
<comment type="caution">
    <text evidence="4">The sequence shown here is derived from an EMBL/GenBank/DDBJ whole genome shotgun (WGS) entry which is preliminary data.</text>
</comment>
<evidence type="ECO:0000259" key="3">
    <source>
        <dbReference type="Pfam" id="PF12804"/>
    </source>
</evidence>
<reference evidence="4" key="1">
    <citation type="submission" date="2024-03" db="EMBL/GenBank/DDBJ databases">
        <title>Human intestinal bacterial collection.</title>
        <authorList>
            <person name="Pauvert C."/>
            <person name="Hitch T.C.A."/>
            <person name="Clavel T."/>
        </authorList>
    </citation>
    <scope>NUCLEOTIDE SEQUENCE [LARGE SCALE GENOMIC DNA]</scope>
    <source>
        <strain evidence="4">CLA-AA-H89B</strain>
    </source>
</reference>
<gene>
    <name evidence="4" type="ORF">WMO37_10340</name>
</gene>
<name>A0ABV1H6S0_9FIRM</name>
<dbReference type="Gene3D" id="3.90.550.10">
    <property type="entry name" value="Spore Coat Polysaccharide Biosynthesis Protein SpsA, Chain A"/>
    <property type="match status" value="1"/>
</dbReference>
<keyword evidence="5" id="KW-1185">Reference proteome</keyword>
<accession>A0ABV1H6S0</accession>
<evidence type="ECO:0000256" key="1">
    <source>
        <dbReference type="ARBA" id="ARBA00022679"/>
    </source>
</evidence>
<dbReference type="PANTHER" id="PTHR43584">
    <property type="entry name" value="NUCLEOTIDYL TRANSFERASE"/>
    <property type="match status" value="1"/>
</dbReference>
<dbReference type="InterPro" id="IPR050065">
    <property type="entry name" value="GlmU-like"/>
</dbReference>
<evidence type="ECO:0000313" key="4">
    <source>
        <dbReference type="EMBL" id="MEQ2555402.1"/>
    </source>
</evidence>
<dbReference type="CDD" id="cd02523">
    <property type="entry name" value="PC_cytidylyltransferase"/>
    <property type="match status" value="1"/>
</dbReference>
<dbReference type="PANTHER" id="PTHR43584:SF5">
    <property type="entry name" value="PROTEIN LICC"/>
    <property type="match status" value="1"/>
</dbReference>
<dbReference type="SUPFAM" id="SSF53448">
    <property type="entry name" value="Nucleotide-diphospho-sugar transferases"/>
    <property type="match status" value="1"/>
</dbReference>
<dbReference type="Pfam" id="PF12804">
    <property type="entry name" value="NTP_transf_3"/>
    <property type="match status" value="1"/>
</dbReference>
<protein>
    <submittedName>
        <fullName evidence="4">NTP transferase domain-containing protein</fullName>
    </submittedName>
</protein>
<evidence type="ECO:0000256" key="2">
    <source>
        <dbReference type="ARBA" id="ARBA00022695"/>
    </source>
</evidence>
<proteinExistence type="predicted"/>
<dbReference type="InterPro" id="IPR025877">
    <property type="entry name" value="MobA-like_NTP_Trfase"/>
</dbReference>
<dbReference type="GO" id="GO:0016740">
    <property type="term" value="F:transferase activity"/>
    <property type="evidence" value="ECO:0007669"/>
    <property type="project" value="UniProtKB-KW"/>
</dbReference>
<dbReference type="EMBL" id="JBBMFS010000008">
    <property type="protein sequence ID" value="MEQ2555402.1"/>
    <property type="molecule type" value="Genomic_DNA"/>
</dbReference>
<organism evidence="4 5">
    <name type="scientific">Lachnospira intestinalis</name>
    <dbReference type="NCBI Taxonomy" id="3133158"/>
    <lineage>
        <taxon>Bacteria</taxon>
        <taxon>Bacillati</taxon>
        <taxon>Bacillota</taxon>
        <taxon>Clostridia</taxon>
        <taxon>Lachnospirales</taxon>
        <taxon>Lachnospiraceae</taxon>
        <taxon>Lachnospira</taxon>
    </lineage>
</organism>
<feature type="domain" description="MobA-like NTP transferase" evidence="3">
    <location>
        <begin position="4"/>
        <end position="110"/>
    </location>
</feature>
<keyword evidence="2" id="KW-0548">Nucleotidyltransferase</keyword>
<dbReference type="InterPro" id="IPR029044">
    <property type="entry name" value="Nucleotide-diphossugar_trans"/>
</dbReference>